<feature type="non-terminal residue" evidence="2">
    <location>
        <position position="53"/>
    </location>
</feature>
<dbReference type="Proteomes" id="UP001266305">
    <property type="component" value="Unassembled WGS sequence"/>
</dbReference>
<accession>A0ABQ9U2I8</accession>
<protein>
    <submittedName>
        <fullName evidence="2">Uncharacterized protein</fullName>
    </submittedName>
</protein>
<evidence type="ECO:0000313" key="3">
    <source>
        <dbReference type="Proteomes" id="UP001266305"/>
    </source>
</evidence>
<evidence type="ECO:0000313" key="2">
    <source>
        <dbReference type="EMBL" id="KAK2090863.1"/>
    </source>
</evidence>
<evidence type="ECO:0000256" key="1">
    <source>
        <dbReference type="SAM" id="MobiDB-lite"/>
    </source>
</evidence>
<name>A0ABQ9U2I8_SAGOE</name>
<feature type="region of interest" description="Disordered" evidence="1">
    <location>
        <begin position="1"/>
        <end position="44"/>
    </location>
</feature>
<gene>
    <name evidence="2" type="ORF">P7K49_030147</name>
</gene>
<sequence length="53" mass="5808">MYRTVRSHPGQRVSGALHSKETKPGRPNGAPEHQLTAPAMTPPLTIQFDVELT</sequence>
<reference evidence="2 3" key="1">
    <citation type="submission" date="2023-05" db="EMBL/GenBank/DDBJ databases">
        <title>B98-5 Cell Line De Novo Hybrid Assembly: An Optical Mapping Approach.</title>
        <authorList>
            <person name="Kananen K."/>
            <person name="Auerbach J.A."/>
            <person name="Kautto E."/>
            <person name="Blachly J.S."/>
        </authorList>
    </citation>
    <scope>NUCLEOTIDE SEQUENCE [LARGE SCALE GENOMIC DNA]</scope>
    <source>
        <strain evidence="2">B95-8</strain>
        <tissue evidence="2">Cell line</tissue>
    </source>
</reference>
<organism evidence="2 3">
    <name type="scientific">Saguinus oedipus</name>
    <name type="common">Cotton-top tamarin</name>
    <name type="synonym">Oedipomidas oedipus</name>
    <dbReference type="NCBI Taxonomy" id="9490"/>
    <lineage>
        <taxon>Eukaryota</taxon>
        <taxon>Metazoa</taxon>
        <taxon>Chordata</taxon>
        <taxon>Craniata</taxon>
        <taxon>Vertebrata</taxon>
        <taxon>Euteleostomi</taxon>
        <taxon>Mammalia</taxon>
        <taxon>Eutheria</taxon>
        <taxon>Euarchontoglires</taxon>
        <taxon>Primates</taxon>
        <taxon>Haplorrhini</taxon>
        <taxon>Platyrrhini</taxon>
        <taxon>Cebidae</taxon>
        <taxon>Callitrichinae</taxon>
        <taxon>Saguinus</taxon>
    </lineage>
</organism>
<comment type="caution">
    <text evidence="2">The sequence shown here is derived from an EMBL/GenBank/DDBJ whole genome shotgun (WGS) entry which is preliminary data.</text>
</comment>
<dbReference type="EMBL" id="JASSZA010000016">
    <property type="protein sequence ID" value="KAK2090863.1"/>
    <property type="molecule type" value="Genomic_DNA"/>
</dbReference>
<proteinExistence type="predicted"/>
<keyword evidence="3" id="KW-1185">Reference proteome</keyword>